<feature type="transmembrane region" description="Helical" evidence="9">
    <location>
        <begin position="358"/>
        <end position="380"/>
    </location>
</feature>
<comment type="similarity">
    <text evidence="3">Belongs to the FRRS1 family.</text>
</comment>
<reference evidence="12" key="2">
    <citation type="submission" date="2025-09" db="UniProtKB">
        <authorList>
            <consortium name="Ensembl"/>
        </authorList>
    </citation>
    <scope>IDENTIFICATION</scope>
</reference>
<dbReference type="PROSITE" id="PS50836">
    <property type="entry name" value="DOMON"/>
    <property type="match status" value="1"/>
</dbReference>
<comment type="subcellular location">
    <subcellularLocation>
        <location evidence="2">Membrane</location>
    </subcellularLocation>
</comment>
<accession>A0A8C6TU01</accession>
<sequence length="532" mass="57458">MGIATSVCLPCSMRGTCFENAINMSLCVAVVLSAPSSRSFEGFLLQAREVGSTTAVGSFITKPKLTQTLSCGGTAVSMMHPNTNQDIILRIHATFVEGFNKYWVAVASPLVKFTSAGSNSTEEASTPANTGSGTCGFSGHFGRGCGESKVCFREPSDCDPAQDINCFFLSAVLVSPGSSAVLFQLSGPSDGYISFGFSNDQEMRVCFCFISTGDDDIYICVVDSSGRVQLRRAFSTGRTTPQSVPLGNVSDVKTSVQNNIIRCSFTSTNSISTRMSRGSTQRSRQRYYLLYAHGPSHNGKIYALHPSIFFSQRPHIIKAHGALMLVAWMTTGTLGMMVARFNKGLAKGHTLCGKDLWFVLHVSMMCVTVAATIIAFILAFSYARTWSGSGAHPVLGCLVMILSLLQPLGALLRCGPQHPKRFLFNWSHALNALAIKALSVAAIFTGLKLIDSSESQWLMKVMGGFVGWEAVYFGLSDLNLRWTDKSEGRGVYGFKYSGEVSLKVSKTSSCTSLNNDVNCCQCLKGHSLYRPS</sequence>
<dbReference type="Pfam" id="PF02014">
    <property type="entry name" value="Reeler"/>
    <property type="match status" value="1"/>
</dbReference>
<dbReference type="GO" id="GO:0099072">
    <property type="term" value="P:regulation of postsynaptic membrane neurotransmitter receptor levels"/>
    <property type="evidence" value="ECO:0007669"/>
    <property type="project" value="TreeGrafter"/>
</dbReference>
<dbReference type="GO" id="GO:1900449">
    <property type="term" value="P:regulation of glutamate receptor signaling pathway"/>
    <property type="evidence" value="ECO:0007669"/>
    <property type="project" value="InterPro"/>
</dbReference>
<dbReference type="Gene3D" id="1.20.120.1770">
    <property type="match status" value="1"/>
</dbReference>
<feature type="transmembrane region" description="Helical" evidence="9">
    <location>
        <begin position="319"/>
        <end position="338"/>
    </location>
</feature>
<keyword evidence="6" id="KW-0249">Electron transport</keyword>
<name>A0A8C6TU01_9GOBI</name>
<feature type="transmembrane region" description="Helical" evidence="9">
    <location>
        <begin position="457"/>
        <end position="475"/>
    </location>
</feature>
<feature type="transmembrane region" description="Helical" evidence="9">
    <location>
        <begin position="392"/>
        <end position="411"/>
    </location>
</feature>
<evidence type="ECO:0000259" key="11">
    <source>
        <dbReference type="PROSITE" id="PS50939"/>
    </source>
</evidence>
<comment type="cofactor">
    <cofactor evidence="1">
        <name>heme b</name>
        <dbReference type="ChEBI" id="CHEBI:60344"/>
    </cofactor>
</comment>
<dbReference type="PROSITE" id="PS50939">
    <property type="entry name" value="CYTOCHROME_B561"/>
    <property type="match status" value="1"/>
</dbReference>
<dbReference type="InterPro" id="IPR002861">
    <property type="entry name" value="Reeler_dom"/>
</dbReference>
<dbReference type="AlphaFoldDB" id="A0A8C6TU01"/>
<evidence type="ECO:0000256" key="1">
    <source>
        <dbReference type="ARBA" id="ARBA00001970"/>
    </source>
</evidence>
<evidence type="ECO:0000256" key="5">
    <source>
        <dbReference type="ARBA" id="ARBA00022692"/>
    </source>
</evidence>
<evidence type="ECO:0000256" key="8">
    <source>
        <dbReference type="ARBA" id="ARBA00023136"/>
    </source>
</evidence>
<protein>
    <recommendedName>
        <fullName evidence="14">Ferric-chelate reductase 1</fullName>
    </recommendedName>
</protein>
<evidence type="ECO:0008006" key="14">
    <source>
        <dbReference type="Google" id="ProtNLM"/>
    </source>
</evidence>
<keyword evidence="5 9" id="KW-0812">Transmembrane</keyword>
<keyword evidence="7 9" id="KW-1133">Transmembrane helix</keyword>
<feature type="domain" description="DOMON" evidence="10">
    <location>
        <begin position="165"/>
        <end position="294"/>
    </location>
</feature>
<dbReference type="Ensembl" id="ENSNMLT00000027958.1">
    <property type="protein sequence ID" value="ENSNMLP00000025002.1"/>
    <property type="gene ID" value="ENSNMLG00000015995.1"/>
</dbReference>
<dbReference type="InterPro" id="IPR042789">
    <property type="entry name" value="FRRS1L"/>
</dbReference>
<dbReference type="CDD" id="cd09628">
    <property type="entry name" value="DOMON_SDR_2_like"/>
    <property type="match status" value="1"/>
</dbReference>
<evidence type="ECO:0000259" key="10">
    <source>
        <dbReference type="PROSITE" id="PS50836"/>
    </source>
</evidence>
<dbReference type="InterPro" id="IPR006593">
    <property type="entry name" value="Cyt_b561/ferric_Rdtase_TM"/>
</dbReference>
<dbReference type="PANTHER" id="PTHR46902:SF1">
    <property type="entry name" value="DOMON DOMAIN-CONTAINING PROTEIN FRRS1L"/>
    <property type="match status" value="1"/>
</dbReference>
<organism evidence="12 13">
    <name type="scientific">Neogobius melanostomus</name>
    <name type="common">round goby</name>
    <dbReference type="NCBI Taxonomy" id="47308"/>
    <lineage>
        <taxon>Eukaryota</taxon>
        <taxon>Metazoa</taxon>
        <taxon>Chordata</taxon>
        <taxon>Craniata</taxon>
        <taxon>Vertebrata</taxon>
        <taxon>Euteleostomi</taxon>
        <taxon>Actinopterygii</taxon>
        <taxon>Neopterygii</taxon>
        <taxon>Teleostei</taxon>
        <taxon>Neoteleostei</taxon>
        <taxon>Acanthomorphata</taxon>
        <taxon>Gobiaria</taxon>
        <taxon>Gobiiformes</taxon>
        <taxon>Gobioidei</taxon>
        <taxon>Gobiidae</taxon>
        <taxon>Benthophilinae</taxon>
        <taxon>Neogobiini</taxon>
        <taxon>Neogobius</taxon>
    </lineage>
</organism>
<evidence type="ECO:0000256" key="7">
    <source>
        <dbReference type="ARBA" id="ARBA00022989"/>
    </source>
</evidence>
<evidence type="ECO:0000256" key="6">
    <source>
        <dbReference type="ARBA" id="ARBA00022982"/>
    </source>
</evidence>
<dbReference type="Pfam" id="PF03351">
    <property type="entry name" value="DOMON"/>
    <property type="match status" value="1"/>
</dbReference>
<dbReference type="Proteomes" id="UP000694523">
    <property type="component" value="Unplaced"/>
</dbReference>
<feature type="transmembrane region" description="Helical" evidence="9">
    <location>
        <begin position="423"/>
        <end position="445"/>
    </location>
</feature>
<evidence type="ECO:0000256" key="3">
    <source>
        <dbReference type="ARBA" id="ARBA00009195"/>
    </source>
</evidence>
<feature type="domain" description="Cytochrome b561" evidence="11">
    <location>
        <begin position="272"/>
        <end position="482"/>
    </location>
</feature>
<dbReference type="PANTHER" id="PTHR46902">
    <property type="entry name" value="DOMON DOMAIN-CONTAINING PROTEIN FRRS1L"/>
    <property type="match status" value="1"/>
</dbReference>
<evidence type="ECO:0000256" key="2">
    <source>
        <dbReference type="ARBA" id="ARBA00004370"/>
    </source>
</evidence>
<evidence type="ECO:0000256" key="9">
    <source>
        <dbReference type="SAM" id="Phobius"/>
    </source>
</evidence>
<dbReference type="SMART" id="SM00665">
    <property type="entry name" value="B561"/>
    <property type="match status" value="1"/>
</dbReference>
<keyword evidence="13" id="KW-1185">Reference proteome</keyword>
<evidence type="ECO:0000313" key="13">
    <source>
        <dbReference type="Proteomes" id="UP000694523"/>
    </source>
</evidence>
<keyword evidence="8 9" id="KW-0472">Membrane</keyword>
<proteinExistence type="inferred from homology"/>
<reference evidence="12" key="1">
    <citation type="submission" date="2025-08" db="UniProtKB">
        <authorList>
            <consortium name="Ensembl"/>
        </authorList>
    </citation>
    <scope>IDENTIFICATION</scope>
</reference>
<dbReference type="CDD" id="cd08544">
    <property type="entry name" value="Reeler"/>
    <property type="match status" value="1"/>
</dbReference>
<evidence type="ECO:0000256" key="4">
    <source>
        <dbReference type="ARBA" id="ARBA00022448"/>
    </source>
</evidence>
<keyword evidence="4" id="KW-0813">Transport</keyword>
<dbReference type="InterPro" id="IPR005018">
    <property type="entry name" value="DOMON_domain"/>
</dbReference>
<dbReference type="CDD" id="cd08760">
    <property type="entry name" value="Cyt_b561_FRRS1_like"/>
    <property type="match status" value="1"/>
</dbReference>
<dbReference type="GO" id="GO:0016020">
    <property type="term" value="C:membrane"/>
    <property type="evidence" value="ECO:0007669"/>
    <property type="project" value="UniProtKB-SubCell"/>
</dbReference>
<evidence type="ECO:0000313" key="12">
    <source>
        <dbReference type="Ensembl" id="ENSNMLP00000025002.1"/>
    </source>
</evidence>